<dbReference type="EMBL" id="GBXM01040839">
    <property type="protein sequence ID" value="JAH67738.1"/>
    <property type="molecule type" value="Transcribed_RNA"/>
</dbReference>
<dbReference type="AlphaFoldDB" id="A0A0E9US32"/>
<reference evidence="1" key="1">
    <citation type="submission" date="2014-11" db="EMBL/GenBank/DDBJ databases">
        <authorList>
            <person name="Amaro Gonzalez C."/>
        </authorList>
    </citation>
    <scope>NUCLEOTIDE SEQUENCE</scope>
</reference>
<sequence>MGKGILCPLQDFDYDFEFQCGRAHPLKLLAKTLL</sequence>
<evidence type="ECO:0000313" key="1">
    <source>
        <dbReference type="EMBL" id="JAH67738.1"/>
    </source>
</evidence>
<proteinExistence type="predicted"/>
<protein>
    <submittedName>
        <fullName evidence="1">Uncharacterized protein</fullName>
    </submittedName>
</protein>
<reference evidence="1" key="2">
    <citation type="journal article" date="2015" name="Fish Shellfish Immunol.">
        <title>Early steps in the European eel (Anguilla anguilla)-Vibrio vulnificus interaction in the gills: Role of the RtxA13 toxin.</title>
        <authorList>
            <person name="Callol A."/>
            <person name="Pajuelo D."/>
            <person name="Ebbesson L."/>
            <person name="Teles M."/>
            <person name="MacKenzie S."/>
            <person name="Amaro C."/>
        </authorList>
    </citation>
    <scope>NUCLEOTIDE SEQUENCE</scope>
</reference>
<name>A0A0E9US32_ANGAN</name>
<accession>A0A0E9US32</accession>
<organism evidence="1">
    <name type="scientific">Anguilla anguilla</name>
    <name type="common">European freshwater eel</name>
    <name type="synonym">Muraena anguilla</name>
    <dbReference type="NCBI Taxonomy" id="7936"/>
    <lineage>
        <taxon>Eukaryota</taxon>
        <taxon>Metazoa</taxon>
        <taxon>Chordata</taxon>
        <taxon>Craniata</taxon>
        <taxon>Vertebrata</taxon>
        <taxon>Euteleostomi</taxon>
        <taxon>Actinopterygii</taxon>
        <taxon>Neopterygii</taxon>
        <taxon>Teleostei</taxon>
        <taxon>Anguilliformes</taxon>
        <taxon>Anguillidae</taxon>
        <taxon>Anguilla</taxon>
    </lineage>
</organism>